<accession>K0PME5</accession>
<dbReference type="STRING" id="1211777.BN77_2258"/>
<reference evidence="1 2" key="1">
    <citation type="journal article" date="2013" name="Genome Announc.">
        <title>Draft Genome Sequence of Rhizobium mesoamericanum STM3625, a Nitrogen-Fixing Symbiont of Mimosa pudica Isolated in French Guiana (South America).</title>
        <authorList>
            <person name="Moulin L."/>
            <person name="Mornico D."/>
            <person name="Melkonian R."/>
            <person name="Klonowska A."/>
        </authorList>
    </citation>
    <scope>NUCLEOTIDE SEQUENCE [LARGE SCALE GENOMIC DNA]</scope>
    <source>
        <strain evidence="1 2">STM3625</strain>
    </source>
</reference>
<evidence type="ECO:0000313" key="2">
    <source>
        <dbReference type="Proteomes" id="UP000009319"/>
    </source>
</evidence>
<organism evidence="1 2">
    <name type="scientific">Rhizobium mesoamericanum STM3625</name>
    <dbReference type="NCBI Taxonomy" id="1211777"/>
    <lineage>
        <taxon>Bacteria</taxon>
        <taxon>Pseudomonadati</taxon>
        <taxon>Pseudomonadota</taxon>
        <taxon>Alphaproteobacteria</taxon>
        <taxon>Hyphomicrobiales</taxon>
        <taxon>Rhizobiaceae</taxon>
        <taxon>Rhizobium/Agrobacterium group</taxon>
        <taxon>Rhizobium</taxon>
    </lineage>
</organism>
<protein>
    <submittedName>
        <fullName evidence="1">Uncharacterized protein</fullName>
    </submittedName>
</protein>
<evidence type="ECO:0000313" key="1">
    <source>
        <dbReference type="EMBL" id="CCM75098.1"/>
    </source>
</evidence>
<keyword evidence="2" id="KW-1185">Reference proteome</keyword>
<sequence>MFRSDEFALSVKSGWWLSTDEVPAYAGKFRIQFRVETHMTADDCRLWRQFLNGLAAVQATLSRQHFYPKNPCMFSLSQ</sequence>
<dbReference type="Proteomes" id="UP000009319">
    <property type="component" value="Unassembled WGS sequence"/>
</dbReference>
<gene>
    <name evidence="1" type="ORF">BN77_2258</name>
</gene>
<comment type="caution">
    <text evidence="1">The sequence shown here is derived from an EMBL/GenBank/DDBJ whole genome shotgun (WGS) entry which is preliminary data.</text>
</comment>
<proteinExistence type="predicted"/>
<dbReference type="AlphaFoldDB" id="K0PME5"/>
<dbReference type="HOGENOM" id="CLU_2619604_0_0_5"/>
<dbReference type="EMBL" id="CANI01000009">
    <property type="protein sequence ID" value="CCM75098.1"/>
    <property type="molecule type" value="Genomic_DNA"/>
</dbReference>
<name>K0PME5_9HYPH</name>